<evidence type="ECO:0000256" key="11">
    <source>
        <dbReference type="ARBA" id="ARBA00047836"/>
    </source>
</evidence>
<dbReference type="EMBL" id="JAIRBT010000016">
    <property type="protein sequence ID" value="MBZ6067132.1"/>
    <property type="molecule type" value="Genomic_DNA"/>
</dbReference>
<dbReference type="SMART" id="SM01130">
    <property type="entry name" value="DHDPS"/>
    <property type="match status" value="1"/>
</dbReference>
<evidence type="ECO:0000256" key="1">
    <source>
        <dbReference type="ARBA" id="ARBA00003294"/>
    </source>
</evidence>
<dbReference type="PANTHER" id="PTHR12128">
    <property type="entry name" value="DIHYDRODIPICOLINATE SYNTHASE"/>
    <property type="match status" value="1"/>
</dbReference>
<organism evidence="16 18">
    <name type="scientific">Aeromonas schubertii</name>
    <dbReference type="NCBI Taxonomy" id="652"/>
    <lineage>
        <taxon>Bacteria</taxon>
        <taxon>Pseudomonadati</taxon>
        <taxon>Pseudomonadota</taxon>
        <taxon>Gammaproteobacteria</taxon>
        <taxon>Aeromonadales</taxon>
        <taxon>Aeromonadaceae</taxon>
        <taxon>Aeromonas</taxon>
    </lineage>
</organism>
<dbReference type="Gene3D" id="3.20.20.70">
    <property type="entry name" value="Aldolase class I"/>
    <property type="match status" value="1"/>
</dbReference>
<evidence type="ECO:0000256" key="8">
    <source>
        <dbReference type="ARBA" id="ARBA00023154"/>
    </source>
</evidence>
<keyword evidence="6 12" id="KW-0028">Amino-acid biosynthesis</keyword>
<evidence type="ECO:0000256" key="12">
    <source>
        <dbReference type="HAMAP-Rule" id="MF_00418"/>
    </source>
</evidence>
<dbReference type="PRINTS" id="PR00146">
    <property type="entry name" value="DHPICSNTHASE"/>
</dbReference>
<dbReference type="InterPro" id="IPR020624">
    <property type="entry name" value="Schiff_base-form_aldolases_CS"/>
</dbReference>
<evidence type="ECO:0000256" key="4">
    <source>
        <dbReference type="ARBA" id="ARBA00012086"/>
    </source>
</evidence>
<dbReference type="Pfam" id="PF00701">
    <property type="entry name" value="DHDPS"/>
    <property type="match status" value="1"/>
</dbReference>
<evidence type="ECO:0000256" key="9">
    <source>
        <dbReference type="ARBA" id="ARBA00023239"/>
    </source>
</evidence>
<dbReference type="PIRSF" id="PIRSF001365">
    <property type="entry name" value="DHDPS"/>
    <property type="match status" value="1"/>
</dbReference>
<comment type="similarity">
    <text evidence="3 12 13">Belongs to the DapA family.</text>
</comment>
<evidence type="ECO:0000256" key="14">
    <source>
        <dbReference type="PIRSR" id="PIRSR001365-1"/>
    </source>
</evidence>
<evidence type="ECO:0000256" key="2">
    <source>
        <dbReference type="ARBA" id="ARBA00005120"/>
    </source>
</evidence>
<name>A0A0S2SEX0_9GAMM</name>
<feature type="active site" description="Proton donor/acceptor" evidence="12 14">
    <location>
        <position position="132"/>
    </location>
</feature>
<dbReference type="NCBIfam" id="TIGR00674">
    <property type="entry name" value="dapA"/>
    <property type="match status" value="1"/>
</dbReference>
<comment type="pathway">
    <text evidence="2 12">Amino-acid biosynthesis; L-lysine biosynthesis via DAP pathway; (S)-tetrahydrodipicolinate from L-aspartate: step 3/4.</text>
</comment>
<dbReference type="UniPathway" id="UPA00034">
    <property type="reaction ID" value="UER00017"/>
</dbReference>
<dbReference type="GO" id="GO:0005829">
    <property type="term" value="C:cytosol"/>
    <property type="evidence" value="ECO:0007669"/>
    <property type="project" value="TreeGrafter"/>
</dbReference>
<reference evidence="17 19" key="3">
    <citation type="submission" date="2021-09" db="EMBL/GenBank/DDBJ databases">
        <title>Aeromonas schubertii isolated from Asian sea bass.</title>
        <authorList>
            <person name="Pinpimai K."/>
        </authorList>
    </citation>
    <scope>NUCLEOTIDE SEQUENCE [LARGE SCALE GENOMIC DNA]</scope>
    <source>
        <strain evidence="17 19">CHULA2021a</strain>
    </source>
</reference>
<comment type="caution">
    <text evidence="12">Was originally thought to be a dihydrodipicolinate synthase (DHDPS), catalyzing the condensation of (S)-aspartate-beta-semialdehyde [(S)-ASA] and pyruvate to dihydrodipicolinate (DHDP). However, it was shown in E.coli that the product of the enzymatic reaction is not dihydrodipicolinate but in fact (4S)-4-hydroxy-2,3,4,5-tetrahydro-(2S)-dipicolinic acid (HTPA), and that the consecutive dehydration reaction leading to DHDP is not spontaneous but catalyzed by DapB.</text>
</comment>
<reference evidence="16 18" key="2">
    <citation type="journal article" date="2016" name="Genome Announc.">
        <title>Complete Genome Sequence of the Highly Virulent Aeromonas schubertii Strain WL1483, Isolated from Diseased Snakehead Fish (Channa argus) in China.</title>
        <authorList>
            <person name="Liu L."/>
            <person name="Li N."/>
            <person name="Zhang D."/>
            <person name="Fu X."/>
            <person name="Shi C."/>
            <person name="Lin Q."/>
            <person name="Hao G."/>
        </authorList>
    </citation>
    <scope>NUCLEOTIDE SEQUENCE [LARGE SCALE GENOMIC DNA]</scope>
    <source>
        <strain evidence="16 18">WL1483</strain>
    </source>
</reference>
<evidence type="ECO:0000256" key="10">
    <source>
        <dbReference type="ARBA" id="ARBA00023270"/>
    </source>
</evidence>
<dbReference type="PROSITE" id="PS00666">
    <property type="entry name" value="DHDPS_2"/>
    <property type="match status" value="1"/>
</dbReference>
<dbReference type="Proteomes" id="UP000774958">
    <property type="component" value="Unassembled WGS sequence"/>
</dbReference>
<sequence length="292" mass="31851">MFQGSIVALITPFRDGRLDEEALRRLVEWHVEQGTHGIVPVGTTGESPTLTHDEHCRVIEVVVEQVAGRVPVIAGAGSNNPVEAIEYTRHAERAGADATLHVAGYYNRPNQEGLYHHFKAVHDATELPIILYNIPPRAIVDIQPQTLARLAELPRILGVKDATGDLARPWLERQLIKKPFSWLSGEDATAVAYNVGGGTGCISVTANVAPAMVAEVQNLTLAGRWEEARALQDRLIPLHQAMFAEPSPAGAKYAASLLGFCSEECRLPVMPLGEATKVRIRQVMQELGLLEK</sequence>
<dbReference type="GO" id="GO:0019877">
    <property type="term" value="P:diaminopimelate biosynthetic process"/>
    <property type="evidence" value="ECO:0007669"/>
    <property type="project" value="UniProtKB-UniRule"/>
</dbReference>
<dbReference type="GO" id="GO:0008840">
    <property type="term" value="F:4-hydroxy-tetrahydrodipicolinate synthase activity"/>
    <property type="evidence" value="ECO:0007669"/>
    <property type="project" value="UniProtKB-UniRule"/>
</dbReference>
<feature type="binding site" evidence="12 15">
    <location>
        <position position="44"/>
    </location>
    <ligand>
        <name>pyruvate</name>
        <dbReference type="ChEBI" id="CHEBI:15361"/>
    </ligand>
</feature>
<evidence type="ECO:0000313" key="19">
    <source>
        <dbReference type="Proteomes" id="UP000774958"/>
    </source>
</evidence>
<feature type="binding site" evidence="12 15">
    <location>
        <position position="202"/>
    </location>
    <ligand>
        <name>pyruvate</name>
        <dbReference type="ChEBI" id="CHEBI:15361"/>
    </ligand>
</feature>
<evidence type="ECO:0000256" key="5">
    <source>
        <dbReference type="ARBA" id="ARBA00022490"/>
    </source>
</evidence>
<keyword evidence="5 12" id="KW-0963">Cytoplasm</keyword>
<dbReference type="SUPFAM" id="SSF51569">
    <property type="entry name" value="Aldolase"/>
    <property type="match status" value="1"/>
</dbReference>
<comment type="catalytic activity">
    <reaction evidence="11 12">
        <text>L-aspartate 4-semialdehyde + pyruvate = (2S,4S)-4-hydroxy-2,3,4,5-tetrahydrodipicolinate + H2O + H(+)</text>
        <dbReference type="Rhea" id="RHEA:34171"/>
        <dbReference type="ChEBI" id="CHEBI:15361"/>
        <dbReference type="ChEBI" id="CHEBI:15377"/>
        <dbReference type="ChEBI" id="CHEBI:15378"/>
        <dbReference type="ChEBI" id="CHEBI:67139"/>
        <dbReference type="ChEBI" id="CHEBI:537519"/>
        <dbReference type="EC" id="4.3.3.7"/>
    </reaction>
</comment>
<dbReference type="EC" id="4.3.3.7" evidence="4 12"/>
<dbReference type="CDD" id="cd00950">
    <property type="entry name" value="DHDPS"/>
    <property type="match status" value="1"/>
</dbReference>
<dbReference type="RefSeq" id="WP_060587410.1">
    <property type="nucleotide sequence ID" value="NZ_CP013067.1"/>
</dbReference>
<dbReference type="KEGG" id="asr:WL1483_835"/>
<keyword evidence="19" id="KW-1185">Reference proteome</keyword>
<evidence type="ECO:0000313" key="16">
    <source>
        <dbReference type="EMBL" id="ALP40254.1"/>
    </source>
</evidence>
<dbReference type="InterPro" id="IPR005263">
    <property type="entry name" value="DapA"/>
</dbReference>
<evidence type="ECO:0000256" key="15">
    <source>
        <dbReference type="PIRSR" id="PIRSR001365-2"/>
    </source>
</evidence>
<dbReference type="InterPro" id="IPR002220">
    <property type="entry name" value="DapA-like"/>
</dbReference>
<keyword evidence="8 12" id="KW-0457">Lysine biosynthesis</keyword>
<dbReference type="AlphaFoldDB" id="A0A0S2SEX0"/>
<dbReference type="PATRIC" id="fig|652.5.peg.3731"/>
<dbReference type="HAMAP" id="MF_00418">
    <property type="entry name" value="DapA"/>
    <property type="match status" value="1"/>
</dbReference>
<protein>
    <recommendedName>
        <fullName evidence="4 12">4-hydroxy-tetrahydrodipicolinate synthase</fullName>
        <shortName evidence="12">HTPA synthase</shortName>
        <ecNumber evidence="4 12">4.3.3.7</ecNumber>
    </recommendedName>
</protein>
<keyword evidence="7 12" id="KW-0220">Diaminopimelate biosynthesis</keyword>
<feature type="site" description="Part of a proton relay during catalysis" evidence="12">
    <location>
        <position position="106"/>
    </location>
</feature>
<feature type="site" description="Part of a proton relay during catalysis" evidence="12">
    <location>
        <position position="43"/>
    </location>
</feature>
<evidence type="ECO:0000256" key="7">
    <source>
        <dbReference type="ARBA" id="ARBA00022915"/>
    </source>
</evidence>
<keyword evidence="10 12" id="KW-0704">Schiff base</keyword>
<reference evidence="18" key="1">
    <citation type="submission" date="2015-10" db="EMBL/GenBank/DDBJ databases">
        <title>Complete Genome Sequence of Aeromonas schubertii strain WL1483.</title>
        <authorList>
            <person name="Liu L."/>
        </authorList>
    </citation>
    <scope>NUCLEOTIDE SEQUENCE [LARGE SCALE GENOMIC DNA]</scope>
    <source>
        <strain evidence="18">WL1483</strain>
    </source>
</reference>
<dbReference type="InterPro" id="IPR020625">
    <property type="entry name" value="Schiff_base-form_aldolases_AS"/>
</dbReference>
<evidence type="ECO:0000256" key="13">
    <source>
        <dbReference type="PIRNR" id="PIRNR001365"/>
    </source>
</evidence>
<keyword evidence="9 12" id="KW-0456">Lyase</keyword>
<evidence type="ECO:0000313" key="18">
    <source>
        <dbReference type="Proteomes" id="UP000058114"/>
    </source>
</evidence>
<feature type="active site" description="Schiff-base intermediate with substrate" evidence="12 14">
    <location>
        <position position="160"/>
    </location>
</feature>
<comment type="function">
    <text evidence="1 12">Catalyzes the condensation of (S)-aspartate-beta-semialdehyde [(S)-ASA] and pyruvate to 4-hydroxy-tetrahydrodipicolinate (HTPA).</text>
</comment>
<dbReference type="InterPro" id="IPR013785">
    <property type="entry name" value="Aldolase_TIM"/>
</dbReference>
<dbReference type="EMBL" id="CP013067">
    <property type="protein sequence ID" value="ALP40254.1"/>
    <property type="molecule type" value="Genomic_DNA"/>
</dbReference>
<dbReference type="GO" id="GO:0009089">
    <property type="term" value="P:lysine biosynthetic process via diaminopimelate"/>
    <property type="evidence" value="ECO:0007669"/>
    <property type="project" value="UniProtKB-UniRule"/>
</dbReference>
<proteinExistence type="inferred from homology"/>
<gene>
    <name evidence="12 16" type="primary">dapA</name>
    <name evidence="17" type="ORF">LA374_13080</name>
    <name evidence="16" type="ORF">WL1483_835</name>
</gene>
<dbReference type="PROSITE" id="PS00665">
    <property type="entry name" value="DHDPS_1"/>
    <property type="match status" value="1"/>
</dbReference>
<dbReference type="PANTHER" id="PTHR12128:SF66">
    <property type="entry name" value="4-HYDROXY-2-OXOGLUTARATE ALDOLASE, MITOCHONDRIAL"/>
    <property type="match status" value="1"/>
</dbReference>
<accession>A0A0S2SEX0</accession>
<evidence type="ECO:0000313" key="17">
    <source>
        <dbReference type="EMBL" id="MBZ6067132.1"/>
    </source>
</evidence>
<comment type="subunit">
    <text evidence="12">Homotetramer; dimer of dimers.</text>
</comment>
<dbReference type="Proteomes" id="UP000058114">
    <property type="component" value="Chromosome"/>
</dbReference>
<comment type="subcellular location">
    <subcellularLocation>
        <location evidence="12">Cytoplasm</location>
    </subcellularLocation>
</comment>
<evidence type="ECO:0000256" key="6">
    <source>
        <dbReference type="ARBA" id="ARBA00022605"/>
    </source>
</evidence>
<evidence type="ECO:0000256" key="3">
    <source>
        <dbReference type="ARBA" id="ARBA00007592"/>
    </source>
</evidence>